<organism evidence="1 2">
    <name type="scientific">Podospora appendiculata</name>
    <dbReference type="NCBI Taxonomy" id="314037"/>
    <lineage>
        <taxon>Eukaryota</taxon>
        <taxon>Fungi</taxon>
        <taxon>Dikarya</taxon>
        <taxon>Ascomycota</taxon>
        <taxon>Pezizomycotina</taxon>
        <taxon>Sordariomycetes</taxon>
        <taxon>Sordariomycetidae</taxon>
        <taxon>Sordariales</taxon>
        <taxon>Podosporaceae</taxon>
        <taxon>Podospora</taxon>
    </lineage>
</organism>
<reference evidence="1" key="2">
    <citation type="submission" date="2023-06" db="EMBL/GenBank/DDBJ databases">
        <authorList>
            <consortium name="Lawrence Berkeley National Laboratory"/>
            <person name="Haridas S."/>
            <person name="Hensen N."/>
            <person name="Bonometti L."/>
            <person name="Westerberg I."/>
            <person name="Brannstrom I.O."/>
            <person name="Guillou S."/>
            <person name="Cros-Aarteil S."/>
            <person name="Calhoun S."/>
            <person name="Kuo A."/>
            <person name="Mondo S."/>
            <person name="Pangilinan J."/>
            <person name="Riley R."/>
            <person name="Labutti K."/>
            <person name="Andreopoulos B."/>
            <person name="Lipzen A."/>
            <person name="Chen C."/>
            <person name="Yanf M."/>
            <person name="Daum C."/>
            <person name="Ng V."/>
            <person name="Clum A."/>
            <person name="Steindorff A."/>
            <person name="Ohm R."/>
            <person name="Martin F."/>
            <person name="Silar P."/>
            <person name="Natvig D."/>
            <person name="Lalanne C."/>
            <person name="Gautier V."/>
            <person name="Ament-Velasquez S.L."/>
            <person name="Kruys A."/>
            <person name="Hutchinson M.I."/>
            <person name="Powell A.J."/>
            <person name="Barry K."/>
            <person name="Miller A.N."/>
            <person name="Grigoriev I.V."/>
            <person name="Debuchy R."/>
            <person name="Gladieux P."/>
            <person name="Thoren M.H."/>
            <person name="Johannesson H."/>
        </authorList>
    </citation>
    <scope>NUCLEOTIDE SEQUENCE</scope>
    <source>
        <strain evidence="1">CBS 314.62</strain>
    </source>
</reference>
<dbReference type="AlphaFoldDB" id="A0AAE0XM44"/>
<dbReference type="InterPro" id="IPR029033">
    <property type="entry name" value="His_PPase_superfam"/>
</dbReference>
<dbReference type="Proteomes" id="UP001270362">
    <property type="component" value="Unassembled WGS sequence"/>
</dbReference>
<evidence type="ECO:0000313" key="2">
    <source>
        <dbReference type="Proteomes" id="UP001270362"/>
    </source>
</evidence>
<evidence type="ECO:0000313" key="1">
    <source>
        <dbReference type="EMBL" id="KAK3695806.1"/>
    </source>
</evidence>
<reference evidence="1" key="1">
    <citation type="journal article" date="2023" name="Mol. Phylogenet. Evol.">
        <title>Genome-scale phylogeny and comparative genomics of the fungal order Sordariales.</title>
        <authorList>
            <person name="Hensen N."/>
            <person name="Bonometti L."/>
            <person name="Westerberg I."/>
            <person name="Brannstrom I.O."/>
            <person name="Guillou S."/>
            <person name="Cros-Aarteil S."/>
            <person name="Calhoun S."/>
            <person name="Haridas S."/>
            <person name="Kuo A."/>
            <person name="Mondo S."/>
            <person name="Pangilinan J."/>
            <person name="Riley R."/>
            <person name="LaButti K."/>
            <person name="Andreopoulos B."/>
            <person name="Lipzen A."/>
            <person name="Chen C."/>
            <person name="Yan M."/>
            <person name="Daum C."/>
            <person name="Ng V."/>
            <person name="Clum A."/>
            <person name="Steindorff A."/>
            <person name="Ohm R.A."/>
            <person name="Martin F."/>
            <person name="Silar P."/>
            <person name="Natvig D.O."/>
            <person name="Lalanne C."/>
            <person name="Gautier V."/>
            <person name="Ament-Velasquez S.L."/>
            <person name="Kruys A."/>
            <person name="Hutchinson M.I."/>
            <person name="Powell A.J."/>
            <person name="Barry K."/>
            <person name="Miller A.N."/>
            <person name="Grigoriev I.V."/>
            <person name="Debuchy R."/>
            <person name="Gladieux P."/>
            <person name="Hiltunen Thoren M."/>
            <person name="Johannesson H."/>
        </authorList>
    </citation>
    <scope>NUCLEOTIDE SEQUENCE</scope>
    <source>
        <strain evidence="1">CBS 314.62</strain>
    </source>
</reference>
<comment type="caution">
    <text evidence="1">The sequence shown here is derived from an EMBL/GenBank/DDBJ whole genome shotgun (WGS) entry which is preliminary data.</text>
</comment>
<dbReference type="Gene3D" id="3.40.50.1240">
    <property type="entry name" value="Phosphoglycerate mutase-like"/>
    <property type="match status" value="1"/>
</dbReference>
<protein>
    <recommendedName>
        <fullName evidence="3">Phosphoglycerate mutase</fullName>
    </recommendedName>
</protein>
<proteinExistence type="predicted"/>
<name>A0AAE0XM44_9PEZI</name>
<evidence type="ECO:0008006" key="3">
    <source>
        <dbReference type="Google" id="ProtNLM"/>
    </source>
</evidence>
<dbReference type="EMBL" id="JAULSO010000001">
    <property type="protein sequence ID" value="KAK3695806.1"/>
    <property type="molecule type" value="Genomic_DNA"/>
</dbReference>
<dbReference type="SUPFAM" id="SSF53254">
    <property type="entry name" value="Phosphoglycerate mutase-like"/>
    <property type="match status" value="1"/>
</dbReference>
<keyword evidence="2" id="KW-1185">Reference proteome</keyword>
<sequence>MACQTPEPDSISKVHIIFQRHGQAISNVVDFTTPGIDAQKMTSDELRALAATRRGYLQTGVLMPDGLTQFGLDASKTFIDAVTDRGARRLDNVYMLVSSPLTRAYQTIKMNQPAFDLVGPFHAHPALARVSDDPANKAAIYCHPGLQEATTWVQDFPAVVRDHHGTETKTVSYIGTLGGKGPGAGTVLGEMEVDVSTMIWPHSAPSRWVTFDDRIKAATGTPLNLAEIENAAKQARIWLREQARLVLQTHQNEGRAGTPRIIVCLHVGIINFVVNDWHRDYKRVIETGEWKWAGSGALRNLEMAVYTFESLEGSEDDPVLKELGHDAYYARTLGGFYRHLGSDEALVYRNPNGAMVDQKAGHWQCIQEKERDVLAFVKERREVFEGLLMWTGAKDYLGSVSLNGVQDK</sequence>
<gene>
    <name evidence="1" type="ORF">B0T22DRAFT_489040</name>
</gene>
<accession>A0AAE0XM44</accession>